<dbReference type="AlphaFoldDB" id="A0A437MF19"/>
<comment type="caution">
    <text evidence="1">The sequence shown here is derived from an EMBL/GenBank/DDBJ whole genome shotgun (WGS) entry which is preliminary data.</text>
</comment>
<sequence>MNPTRVAEELLIRFDDVGAVRGVHFKEIDVYWKADGTVDFRRDVDPRPISLMEAVDLLGEASGPLVALATAQRAEIEGQQAEIFAVRQALTAEQSRSLGLEEQIDFLMREREALQERLSLLSPAAG</sequence>
<keyword evidence="2" id="KW-1185">Reference proteome</keyword>
<accession>A0A437MF19</accession>
<gene>
    <name evidence="1" type="ORF">EOD42_14205</name>
</gene>
<dbReference type="EMBL" id="SACL01000004">
    <property type="protein sequence ID" value="RVT96261.1"/>
    <property type="molecule type" value="Genomic_DNA"/>
</dbReference>
<evidence type="ECO:0000313" key="1">
    <source>
        <dbReference type="EMBL" id="RVT96261.1"/>
    </source>
</evidence>
<dbReference type="Proteomes" id="UP000282957">
    <property type="component" value="Unassembled WGS sequence"/>
</dbReference>
<name>A0A437MF19_9PROT</name>
<organism evidence="1 2">
    <name type="scientific">Rhodovarius crocodyli</name>
    <dbReference type="NCBI Taxonomy" id="1979269"/>
    <lineage>
        <taxon>Bacteria</taxon>
        <taxon>Pseudomonadati</taxon>
        <taxon>Pseudomonadota</taxon>
        <taxon>Alphaproteobacteria</taxon>
        <taxon>Acetobacterales</taxon>
        <taxon>Roseomonadaceae</taxon>
        <taxon>Rhodovarius</taxon>
    </lineage>
</organism>
<protein>
    <submittedName>
        <fullName evidence="1">Uncharacterized protein</fullName>
    </submittedName>
</protein>
<dbReference type="RefSeq" id="WP_127788194.1">
    <property type="nucleotide sequence ID" value="NZ_SACL01000004.1"/>
</dbReference>
<reference evidence="1 2" key="1">
    <citation type="submission" date="2019-01" db="EMBL/GenBank/DDBJ databases">
        <authorList>
            <person name="Chen W.-M."/>
        </authorList>
    </citation>
    <scope>NUCLEOTIDE SEQUENCE [LARGE SCALE GENOMIC DNA]</scope>
    <source>
        <strain evidence="1 2">CCP-6</strain>
    </source>
</reference>
<proteinExistence type="predicted"/>
<evidence type="ECO:0000313" key="2">
    <source>
        <dbReference type="Proteomes" id="UP000282957"/>
    </source>
</evidence>